<dbReference type="AlphaFoldDB" id="A0A165EQM7"/>
<evidence type="ECO:0000256" key="4">
    <source>
        <dbReference type="ARBA" id="ARBA00022840"/>
    </source>
</evidence>
<keyword evidence="2" id="KW-0436">Ligase</keyword>
<dbReference type="GO" id="GO:0006303">
    <property type="term" value="P:double-strand break repair via nonhomologous end joining"/>
    <property type="evidence" value="ECO:0007669"/>
    <property type="project" value="TreeGrafter"/>
</dbReference>
<dbReference type="GO" id="GO:0003910">
    <property type="term" value="F:DNA ligase (ATP) activity"/>
    <property type="evidence" value="ECO:0007669"/>
    <property type="project" value="InterPro"/>
</dbReference>
<dbReference type="Pfam" id="PF04675">
    <property type="entry name" value="DNA_ligase_A_N"/>
    <property type="match status" value="1"/>
</dbReference>
<reference evidence="8 9" key="1">
    <citation type="journal article" date="2016" name="Mol. Biol. Evol.">
        <title>Comparative Genomics of Early-Diverging Mushroom-Forming Fungi Provides Insights into the Origins of Lignocellulose Decay Capabilities.</title>
        <authorList>
            <person name="Nagy L.G."/>
            <person name="Riley R."/>
            <person name="Tritt A."/>
            <person name="Adam C."/>
            <person name="Daum C."/>
            <person name="Floudas D."/>
            <person name="Sun H."/>
            <person name="Yadav J.S."/>
            <person name="Pangilinan J."/>
            <person name="Larsson K.H."/>
            <person name="Matsuura K."/>
            <person name="Barry K."/>
            <person name="Labutti K."/>
            <person name="Kuo R."/>
            <person name="Ohm R.A."/>
            <person name="Bhattacharya S.S."/>
            <person name="Shirouzu T."/>
            <person name="Yoshinaga Y."/>
            <person name="Martin F.M."/>
            <person name="Grigoriev I.V."/>
            <person name="Hibbett D.S."/>
        </authorList>
    </citation>
    <scope>NUCLEOTIDE SEQUENCE [LARGE SCALE GENOMIC DNA]</scope>
    <source>
        <strain evidence="8 9">93-53</strain>
    </source>
</reference>
<dbReference type="PROSITE" id="PS00333">
    <property type="entry name" value="DNA_LIGASE_A2"/>
    <property type="match status" value="1"/>
</dbReference>
<dbReference type="InterPro" id="IPR016059">
    <property type="entry name" value="DNA_ligase_ATP-dep_CS"/>
</dbReference>
<feature type="compositionally biased region" description="Polar residues" evidence="6">
    <location>
        <begin position="821"/>
        <end position="835"/>
    </location>
</feature>
<dbReference type="GO" id="GO:0006310">
    <property type="term" value="P:DNA recombination"/>
    <property type="evidence" value="ECO:0007669"/>
    <property type="project" value="InterPro"/>
</dbReference>
<dbReference type="Gene3D" id="3.30.470.30">
    <property type="entry name" value="DNA ligase/mRNA capping enzyme"/>
    <property type="match status" value="1"/>
</dbReference>
<feature type="region of interest" description="Disordered" evidence="6">
    <location>
        <begin position="409"/>
        <end position="431"/>
    </location>
</feature>
<feature type="region of interest" description="Disordered" evidence="6">
    <location>
        <begin position="762"/>
        <end position="795"/>
    </location>
</feature>
<dbReference type="InterPro" id="IPR012340">
    <property type="entry name" value="NA-bd_OB-fold"/>
</dbReference>
<dbReference type="InterPro" id="IPR036599">
    <property type="entry name" value="DNA_ligase_N_sf"/>
</dbReference>
<evidence type="ECO:0000259" key="7">
    <source>
        <dbReference type="PROSITE" id="PS50160"/>
    </source>
</evidence>
<evidence type="ECO:0000313" key="8">
    <source>
        <dbReference type="EMBL" id="KZT07561.1"/>
    </source>
</evidence>
<dbReference type="EMBL" id="KV427619">
    <property type="protein sequence ID" value="KZT07561.1"/>
    <property type="molecule type" value="Genomic_DNA"/>
</dbReference>
<dbReference type="GeneID" id="63818259"/>
<dbReference type="OrthoDB" id="7482721at2759"/>
<keyword evidence="3" id="KW-0547">Nucleotide-binding</keyword>
<proteinExistence type="inferred from homology"/>
<evidence type="ECO:0000256" key="5">
    <source>
        <dbReference type="ARBA" id="ARBA00023242"/>
    </source>
</evidence>
<protein>
    <recommendedName>
        <fullName evidence="7">ATP-dependent DNA ligase family profile domain-containing protein</fullName>
    </recommendedName>
</protein>
<dbReference type="InParanoid" id="A0A165EQM7"/>
<keyword evidence="4" id="KW-0067">ATP-binding</keyword>
<dbReference type="PROSITE" id="PS50160">
    <property type="entry name" value="DNA_LIGASE_A3"/>
    <property type="match status" value="1"/>
</dbReference>
<accession>A0A165EQM7</accession>
<feature type="region of interest" description="Disordered" evidence="6">
    <location>
        <begin position="819"/>
        <end position="900"/>
    </location>
</feature>
<evidence type="ECO:0000256" key="6">
    <source>
        <dbReference type="SAM" id="MobiDB-lite"/>
    </source>
</evidence>
<dbReference type="RefSeq" id="XP_040765301.1">
    <property type="nucleotide sequence ID" value="XM_040901227.1"/>
</dbReference>
<evidence type="ECO:0000256" key="1">
    <source>
        <dbReference type="ARBA" id="ARBA00007572"/>
    </source>
</evidence>
<dbReference type="PROSITE" id="PS00697">
    <property type="entry name" value="DNA_LIGASE_A1"/>
    <property type="match status" value="1"/>
</dbReference>
<dbReference type="Proteomes" id="UP000076871">
    <property type="component" value="Unassembled WGS sequence"/>
</dbReference>
<dbReference type="Gene3D" id="2.40.50.140">
    <property type="entry name" value="Nucleic acid-binding proteins"/>
    <property type="match status" value="1"/>
</dbReference>
<dbReference type="Pfam" id="PF01068">
    <property type="entry name" value="DNA_ligase_A_M"/>
    <property type="match status" value="1"/>
</dbReference>
<dbReference type="InterPro" id="IPR012310">
    <property type="entry name" value="DNA_ligase_ATP-dep_cent"/>
</dbReference>
<dbReference type="InterPro" id="IPR029710">
    <property type="entry name" value="LIG4"/>
</dbReference>
<name>A0A165EQM7_9APHY</name>
<dbReference type="PANTHER" id="PTHR45997:SF2">
    <property type="entry name" value="ATP DEPENDENT DNA LIGASE DOMAIN PROTEIN (AFU_ORTHOLOGUE AFUA_5G02430)"/>
    <property type="match status" value="1"/>
</dbReference>
<dbReference type="PANTHER" id="PTHR45997">
    <property type="entry name" value="DNA LIGASE 4"/>
    <property type="match status" value="1"/>
</dbReference>
<dbReference type="SUPFAM" id="SSF56091">
    <property type="entry name" value="DNA ligase/mRNA capping enzyme, catalytic domain"/>
    <property type="match status" value="1"/>
</dbReference>
<gene>
    <name evidence="8" type="ORF">LAESUDRAFT_115651</name>
</gene>
<evidence type="ECO:0000313" key="9">
    <source>
        <dbReference type="Proteomes" id="UP000076871"/>
    </source>
</evidence>
<dbReference type="GO" id="GO:0003677">
    <property type="term" value="F:DNA binding"/>
    <property type="evidence" value="ECO:0007669"/>
    <property type="project" value="InterPro"/>
</dbReference>
<evidence type="ECO:0000256" key="2">
    <source>
        <dbReference type="ARBA" id="ARBA00022598"/>
    </source>
</evidence>
<dbReference type="STRING" id="1314785.A0A165EQM7"/>
<comment type="similarity">
    <text evidence="1">Belongs to the ATP-dependent DNA ligase family.</text>
</comment>
<feature type="domain" description="ATP-dependent DNA ligase family profile" evidence="7">
    <location>
        <begin position="446"/>
        <end position="564"/>
    </location>
</feature>
<feature type="compositionally biased region" description="Polar residues" evidence="6">
    <location>
        <begin position="872"/>
        <end position="882"/>
    </location>
</feature>
<sequence length="1055" mass="116840">MSEGEKAIPFGFFVSLISAIAKIKPRKVSQNNSSRSTPYVVQTFRNWVAELHRRYAPLPPGTAAIVFRLLFPEEDVRRKYGLQETRLAQSISKVLGISKNTGARGNGLVNWDGDNSIGCLGLEVQKILEESSTITEGTLSIAKVDALLSELAATCAFSSPSVRRPHSSVADSSALPRPKSNVLRALYTALSPVEAGVVTQIILKDLRPMLYPIPPDQTHYTASLLSYNSNALTQLTKFDAMREWDLSKRMLATYRVRAYLDEAAQLYETLSTADEVDIVLKPLVGVPVQIPKCTKGQGCAQALHVLRTSKKVWAETKYDGERAQIHVEIINGEARITIYSKSGRESTQDRVAIHETILDALGIGTTCCKVKTNAILEAEMVAFSDSLDRVDEFWRIRSIIASTAVGPRRVKGKEATHEEDEEQEDIHSQSSIISDASDGGTRRLALVFFDVLFLDDQSLLPVPYSRRRVVLESIINTAPGHAMLAERTPISLTCQSDGNAQLRTIFSGLIADHQEGVVLKADESRYNDWRLPWVKLKKDYIPGYGDCLDLVIVGAAWDKERGRELRVAPTVYTTFYLGALANGKSLQMDRRAVPHFEVFFTVSYGLAREQLEELNFIIKSTEPVKYISGRRTHGLSYTIDLFSGISAPTVLLGQPLLAEVYGACFSKAPGSLFYELRFPRIAKVFRARERSWTEGTSLDGFQRTAHEAIGRDPSNKEIDDWARELFGKPRIPGVKCPTKRKQMEETWMEKLELVDRQLGERKSKKLKTGKESIPEKALGTSKTAREEGAKTGTNTPRTATYLRALGSVTNVAQLPVADVDNASSDSKGNTTTRNVQVAPEGLHPVILEARSPSHKTVSDARSENAGPVQYPPQEQSSHTSVPARSEVPAAPAQQTEGPLTAKLVVREDPMAKISEDRKSPEVPLTPFTLQSSEYDSTAMGKFLRNAVVWMARPQDPTKLLWRVPSKSIIPAGQRVHGLEAFLMACGWCTPSQTNGACAWVERGVVFVDDTDDGSQWMEYPLKVLLSRSMKMLSCEELQAQTSERDIQNRAICRLA</sequence>
<organism evidence="8 9">
    <name type="scientific">Laetiporus sulphureus 93-53</name>
    <dbReference type="NCBI Taxonomy" id="1314785"/>
    <lineage>
        <taxon>Eukaryota</taxon>
        <taxon>Fungi</taxon>
        <taxon>Dikarya</taxon>
        <taxon>Basidiomycota</taxon>
        <taxon>Agaricomycotina</taxon>
        <taxon>Agaricomycetes</taxon>
        <taxon>Polyporales</taxon>
        <taxon>Laetiporus</taxon>
    </lineage>
</organism>
<dbReference type="GO" id="GO:0006297">
    <property type="term" value="P:nucleotide-excision repair, DNA gap filling"/>
    <property type="evidence" value="ECO:0007669"/>
    <property type="project" value="TreeGrafter"/>
</dbReference>
<keyword evidence="5" id="KW-0539">Nucleus</keyword>
<dbReference type="GO" id="GO:0032807">
    <property type="term" value="C:DNA ligase IV complex"/>
    <property type="evidence" value="ECO:0007669"/>
    <property type="project" value="TreeGrafter"/>
</dbReference>
<dbReference type="InterPro" id="IPR012308">
    <property type="entry name" value="DNA_ligase_ATP-dep_N"/>
</dbReference>
<evidence type="ECO:0000256" key="3">
    <source>
        <dbReference type="ARBA" id="ARBA00022741"/>
    </source>
</evidence>
<keyword evidence="9" id="KW-1185">Reference proteome</keyword>
<dbReference type="Gene3D" id="1.10.3260.10">
    <property type="entry name" value="DNA ligase, ATP-dependent, N-terminal domain"/>
    <property type="match status" value="1"/>
</dbReference>
<dbReference type="GO" id="GO:0005524">
    <property type="term" value="F:ATP binding"/>
    <property type="evidence" value="ECO:0007669"/>
    <property type="project" value="UniProtKB-KW"/>
</dbReference>